<feature type="domain" description="PRD" evidence="2">
    <location>
        <begin position="65"/>
        <end position="170"/>
    </location>
</feature>
<dbReference type="InterPro" id="IPR036650">
    <property type="entry name" value="CAT_RNA-bd_dom_sf"/>
</dbReference>
<dbReference type="Gene3D" id="1.10.1790.10">
    <property type="entry name" value="PRD domain"/>
    <property type="match status" value="2"/>
</dbReference>
<gene>
    <name evidence="3" type="primary">licT</name>
    <name evidence="3" type="ORF">TEGL_30710</name>
</gene>
<dbReference type="InterPro" id="IPR036634">
    <property type="entry name" value="PRD_sf"/>
</dbReference>
<dbReference type="SUPFAM" id="SSF50151">
    <property type="entry name" value="SacY-like RNA-binding domain"/>
    <property type="match status" value="1"/>
</dbReference>
<dbReference type="NCBIfam" id="NF046042">
    <property type="entry name" value="LicT"/>
    <property type="match status" value="1"/>
</dbReference>
<reference evidence="3 4" key="1">
    <citation type="journal article" date="2023" name="PLoS ONE">
        <title>Genome-based metabolic and phylogenomic analysis of three Terrisporobacter species.</title>
        <authorList>
            <person name="Boer T."/>
            <person name="Bengelsdorf F.R."/>
            <person name="Bomeke M."/>
            <person name="Daniel R."/>
            <person name="Poehlein A."/>
        </authorList>
    </citation>
    <scope>NUCLEOTIDE SEQUENCE [LARGE SCALE GENOMIC DNA]</scope>
    <source>
        <strain evidence="3 4">DSM 1288</strain>
    </source>
</reference>
<evidence type="ECO:0000256" key="1">
    <source>
        <dbReference type="ARBA" id="ARBA00022737"/>
    </source>
</evidence>
<dbReference type="PANTHER" id="PTHR30185">
    <property type="entry name" value="CRYPTIC BETA-GLUCOSIDE BGL OPERON ANTITERMINATOR"/>
    <property type="match status" value="1"/>
</dbReference>
<evidence type="ECO:0000259" key="2">
    <source>
        <dbReference type="PROSITE" id="PS51372"/>
    </source>
</evidence>
<sequence>MKITKVINNSFVCAYDSNNKEVVVMGKGIGFKAKEGDIVSKKRIEKIFIMDGKSSVDKFKQLVEKLPLEHFRLSYEIISYARRTLGQKLNENIYITLTDHINFAVKRFQKGMMFPNPLLWEVKQFYKSEYLIGEYALRLIKEKLGIEMNEDEAASIALHIVNAEYNTNMNDALKITTLISDIVKIINDFYGIKLDEESLHYSRLITHLKFLSQRLFLNETIKDTDDILVEMITSRYEKEFECSLRIKKYIEEKYEHEVSREELAYLAVHIKRVSMYAEDL</sequence>
<evidence type="ECO:0000313" key="3">
    <source>
        <dbReference type="EMBL" id="WWD84632.1"/>
    </source>
</evidence>
<dbReference type="SUPFAM" id="SSF63520">
    <property type="entry name" value="PTS-regulatory domain, PRD"/>
    <property type="match status" value="2"/>
</dbReference>
<dbReference type="RefSeq" id="WP_018589897.1">
    <property type="nucleotide sequence ID" value="NZ_CP117523.1"/>
</dbReference>
<dbReference type="Proteomes" id="UP001348492">
    <property type="component" value="Chromosome"/>
</dbReference>
<dbReference type="InterPro" id="IPR004341">
    <property type="entry name" value="CAT_RNA-bd_dom"/>
</dbReference>
<protein>
    <submittedName>
        <fullName evidence="3">Transcription antiterminator LicT</fullName>
    </submittedName>
</protein>
<keyword evidence="1" id="KW-0677">Repeat</keyword>
<dbReference type="PANTHER" id="PTHR30185:SF15">
    <property type="entry name" value="CRYPTIC BETA-GLUCOSIDE BGL OPERON ANTITERMINATOR"/>
    <property type="match status" value="1"/>
</dbReference>
<feature type="domain" description="PRD" evidence="2">
    <location>
        <begin position="171"/>
        <end position="280"/>
    </location>
</feature>
<proteinExistence type="predicted"/>
<organism evidence="3 4">
    <name type="scientific">Terrisporobacter glycolicus ATCC 14880 = DSM 1288</name>
    <dbReference type="NCBI Taxonomy" id="1121315"/>
    <lineage>
        <taxon>Bacteria</taxon>
        <taxon>Bacillati</taxon>
        <taxon>Bacillota</taxon>
        <taxon>Clostridia</taxon>
        <taxon>Peptostreptococcales</taxon>
        <taxon>Peptostreptococcaceae</taxon>
        <taxon>Terrisporobacter</taxon>
    </lineage>
</organism>
<evidence type="ECO:0000313" key="4">
    <source>
        <dbReference type="Proteomes" id="UP001348492"/>
    </source>
</evidence>
<dbReference type="InterPro" id="IPR011608">
    <property type="entry name" value="PRD"/>
</dbReference>
<dbReference type="Pfam" id="PF00874">
    <property type="entry name" value="PRD"/>
    <property type="match status" value="2"/>
</dbReference>
<dbReference type="SMART" id="SM01061">
    <property type="entry name" value="CAT_RBD"/>
    <property type="match status" value="1"/>
</dbReference>
<accession>A0ABZ2EXE6</accession>
<dbReference type="InterPro" id="IPR050661">
    <property type="entry name" value="BglG_antiterminators"/>
</dbReference>
<dbReference type="Gene3D" id="2.30.24.10">
    <property type="entry name" value="CAT RNA-binding domain"/>
    <property type="match status" value="1"/>
</dbReference>
<dbReference type="EMBL" id="CP117523">
    <property type="protein sequence ID" value="WWD84632.1"/>
    <property type="molecule type" value="Genomic_DNA"/>
</dbReference>
<dbReference type="PROSITE" id="PS51372">
    <property type="entry name" value="PRD_2"/>
    <property type="match status" value="2"/>
</dbReference>
<dbReference type="Pfam" id="PF03123">
    <property type="entry name" value="CAT_RBD"/>
    <property type="match status" value="1"/>
</dbReference>
<keyword evidence="4" id="KW-1185">Reference proteome</keyword>
<name>A0ABZ2EXE6_9FIRM</name>